<evidence type="ECO:0000256" key="1">
    <source>
        <dbReference type="SAM" id="Phobius"/>
    </source>
</evidence>
<protein>
    <submittedName>
        <fullName evidence="2">Uncharacterized protein</fullName>
    </submittedName>
</protein>
<dbReference type="EMBL" id="QDFR01000001">
    <property type="protein sequence ID" value="PVE56651.1"/>
    <property type="molecule type" value="Genomic_DNA"/>
</dbReference>
<name>A0AA92C604_RHIRH</name>
<sequence>MGEFLVFLAGLPSIALSAIFGALFGLVGGLLGVILKRWGFTNAWRYAAGIAVAVSVPLTSNLIKPAIQDAALNDGLPKKLDDFTIHEATKIIPGGVEYRFRLVGAIPPDFKVSAVKQKNLQGLCQIWKPDLDAGRATKIIYSYTWDGGADAYSVVPGDCK</sequence>
<proteinExistence type="predicted"/>
<keyword evidence="1" id="KW-0812">Transmembrane</keyword>
<evidence type="ECO:0000313" key="2">
    <source>
        <dbReference type="EMBL" id="PVE56651.1"/>
    </source>
</evidence>
<dbReference type="AlphaFoldDB" id="A0AA92C604"/>
<dbReference type="RefSeq" id="WP_116492329.1">
    <property type="nucleotide sequence ID" value="NZ_QDFR01000001.1"/>
</dbReference>
<dbReference type="Proteomes" id="UP000244335">
    <property type="component" value="Unassembled WGS sequence"/>
</dbReference>
<keyword evidence="1" id="KW-0472">Membrane</keyword>
<comment type="caution">
    <text evidence="2">The sequence shown here is derived from an EMBL/GenBank/DDBJ whole genome shotgun (WGS) entry which is preliminary data.</text>
</comment>
<evidence type="ECO:0000313" key="3">
    <source>
        <dbReference type="Proteomes" id="UP000244335"/>
    </source>
</evidence>
<feature type="transmembrane region" description="Helical" evidence="1">
    <location>
        <begin position="6"/>
        <end position="35"/>
    </location>
</feature>
<keyword evidence="1" id="KW-1133">Transmembrane helix</keyword>
<reference evidence="2 3" key="1">
    <citation type="submission" date="2018-04" db="EMBL/GenBank/DDBJ databases">
        <authorList>
            <person name="Hagen T."/>
        </authorList>
    </citation>
    <scope>NUCLEOTIDE SEQUENCE [LARGE SCALE GENOMIC DNA]</scope>
    <source>
        <strain evidence="2 3">TPD7009</strain>
    </source>
</reference>
<accession>A0AA92C604</accession>
<organism evidence="2 3">
    <name type="scientific">Rhizobium rhizogenes</name>
    <name type="common">Agrobacterium rhizogenes</name>
    <dbReference type="NCBI Taxonomy" id="359"/>
    <lineage>
        <taxon>Bacteria</taxon>
        <taxon>Pseudomonadati</taxon>
        <taxon>Pseudomonadota</taxon>
        <taxon>Alphaproteobacteria</taxon>
        <taxon>Hyphomicrobiales</taxon>
        <taxon>Rhizobiaceae</taxon>
        <taxon>Rhizobium/Agrobacterium group</taxon>
        <taxon>Rhizobium</taxon>
    </lineage>
</organism>
<gene>
    <name evidence="2" type="ORF">DC430_02420</name>
</gene>